<keyword evidence="3" id="KW-1185">Reference proteome</keyword>
<dbReference type="RefSeq" id="WP_344590064.1">
    <property type="nucleotide sequence ID" value="NZ_BAAARW010000012.1"/>
</dbReference>
<comment type="caution">
    <text evidence="2">The sequence shown here is derived from an EMBL/GenBank/DDBJ whole genome shotgun (WGS) entry which is preliminary data.</text>
</comment>
<protein>
    <recommendedName>
        <fullName evidence="1">DUF7691 domain-containing protein</fullName>
    </recommendedName>
</protein>
<proteinExistence type="predicted"/>
<reference evidence="2 3" key="1">
    <citation type="journal article" date="2019" name="Int. J. Syst. Evol. Microbiol.">
        <title>The Global Catalogue of Microorganisms (GCM) 10K type strain sequencing project: providing services to taxonomists for standard genome sequencing and annotation.</title>
        <authorList>
            <consortium name="The Broad Institute Genomics Platform"/>
            <consortium name="The Broad Institute Genome Sequencing Center for Infectious Disease"/>
            <person name="Wu L."/>
            <person name="Ma J."/>
        </authorList>
    </citation>
    <scope>NUCLEOTIDE SEQUENCE [LARGE SCALE GENOMIC DNA]</scope>
    <source>
        <strain evidence="2 3">JCM 3325</strain>
    </source>
</reference>
<name>A0ABN3J2P0_9ACTN</name>
<evidence type="ECO:0000259" key="1">
    <source>
        <dbReference type="Pfam" id="PF24740"/>
    </source>
</evidence>
<sequence length="200" mass="22636">MSYSLSPYLVDLNKLNGAIGAQDDKLRRMIGGRFKTRLAHDDEYFSDQIEEGCPTRYEAVRAVINGGPFDESYSFQYGYAFQTICEFYGRFLYNNHFSPFRGAWLETVDEGLAKLGIKAVAVTDFMYGSVPSPLPRPDHLPCYGEWTPAQCAEALAQWEATTQEQRDSLDSEVLEAVESCIEWTREAQNKPGWGVAAFHF</sequence>
<feature type="domain" description="DUF7691" evidence="1">
    <location>
        <begin position="1"/>
        <end position="198"/>
    </location>
</feature>
<dbReference type="Pfam" id="PF24740">
    <property type="entry name" value="DUF7691"/>
    <property type="match status" value="1"/>
</dbReference>
<evidence type="ECO:0000313" key="3">
    <source>
        <dbReference type="Proteomes" id="UP001501231"/>
    </source>
</evidence>
<gene>
    <name evidence="2" type="ORF">GCM10010191_35290</name>
</gene>
<organism evidence="2 3">
    <name type="scientific">Actinomadura vinacea</name>
    <dbReference type="NCBI Taxonomy" id="115336"/>
    <lineage>
        <taxon>Bacteria</taxon>
        <taxon>Bacillati</taxon>
        <taxon>Actinomycetota</taxon>
        <taxon>Actinomycetes</taxon>
        <taxon>Streptosporangiales</taxon>
        <taxon>Thermomonosporaceae</taxon>
        <taxon>Actinomadura</taxon>
    </lineage>
</organism>
<evidence type="ECO:0000313" key="2">
    <source>
        <dbReference type="EMBL" id="GAA2420888.1"/>
    </source>
</evidence>
<accession>A0ABN3J2P0</accession>
<dbReference type="InterPro" id="IPR056108">
    <property type="entry name" value="DUF7691"/>
</dbReference>
<dbReference type="Proteomes" id="UP001501231">
    <property type="component" value="Unassembled WGS sequence"/>
</dbReference>
<dbReference type="EMBL" id="BAAARW010000012">
    <property type="protein sequence ID" value="GAA2420888.1"/>
    <property type="molecule type" value="Genomic_DNA"/>
</dbReference>